<gene>
    <name evidence="2" type="ORF">IIQ_01398</name>
</gene>
<comment type="caution">
    <text evidence="2">The sequence shown here is derived from an EMBL/GenBank/DDBJ whole genome shotgun (WGS) entry which is preliminary data.</text>
</comment>
<dbReference type="PANTHER" id="PTHR43630:SF2">
    <property type="entry name" value="GLYCOSYLTRANSFERASE"/>
    <property type="match status" value="1"/>
</dbReference>
<evidence type="ECO:0000313" key="3">
    <source>
        <dbReference type="Proteomes" id="UP000014019"/>
    </source>
</evidence>
<dbReference type="HOGENOM" id="CLU_1745959_0_0_9"/>
<name>R8QH10_BACCE</name>
<dbReference type="PATRIC" id="fig|1053231.3.peg.2620"/>
<organism evidence="2 3">
    <name type="scientific">Bacillus cereus VD118</name>
    <dbReference type="NCBI Taxonomy" id="1053231"/>
    <lineage>
        <taxon>Bacteria</taxon>
        <taxon>Bacillati</taxon>
        <taxon>Bacillota</taxon>
        <taxon>Bacilli</taxon>
        <taxon>Bacillales</taxon>
        <taxon>Bacillaceae</taxon>
        <taxon>Bacillus</taxon>
        <taxon>Bacillus cereus group</taxon>
    </lineage>
</organism>
<sequence length="149" mass="17438">MIVKNESKIIERCLNPTKSIVDFVSICDMGSTDDTPDIIKNWYRENNIPGTVHHQPFKNFGYNRSLAVSLAQKTYPKADYLLLLDADMVLEVKPHFDKCTLDKDHYLTMQYDSHIKYWLSRLLKTSLPWRSVGVTHEYWDLDRDNLVAD</sequence>
<proteinExistence type="predicted"/>
<dbReference type="Pfam" id="PF00535">
    <property type="entry name" value="Glycos_transf_2"/>
    <property type="match status" value="1"/>
</dbReference>
<dbReference type="PANTHER" id="PTHR43630">
    <property type="entry name" value="POLY-BETA-1,6-N-ACETYL-D-GLUCOSAMINE SYNTHASE"/>
    <property type="match status" value="1"/>
</dbReference>
<dbReference type="InterPro" id="IPR029044">
    <property type="entry name" value="Nucleotide-diphossugar_trans"/>
</dbReference>
<reference evidence="2 3" key="1">
    <citation type="submission" date="2012-12" db="EMBL/GenBank/DDBJ databases">
        <title>The Genome Sequence of Bacillus cereus VD118.</title>
        <authorList>
            <consortium name="The Broad Institute Genome Sequencing Platform"/>
            <consortium name="The Broad Institute Genome Sequencing Center for Infectious Disease"/>
            <person name="Feldgarden M."/>
            <person name="Van der Auwera G.A."/>
            <person name="Mahillon J."/>
            <person name="Duprez V."/>
            <person name="Timmery S."/>
            <person name="Mattelet C."/>
            <person name="Dierick K."/>
            <person name="Sun M."/>
            <person name="Yu Z."/>
            <person name="Zhu L."/>
            <person name="Hu X."/>
            <person name="Shank E.B."/>
            <person name="Swiecicka I."/>
            <person name="Hansen B.M."/>
            <person name="Andrup L."/>
            <person name="Walker B."/>
            <person name="Young S.K."/>
            <person name="Zeng Q."/>
            <person name="Gargeya S."/>
            <person name="Fitzgerald M."/>
            <person name="Haas B."/>
            <person name="Abouelleil A."/>
            <person name="Alvarado L."/>
            <person name="Arachchi H.M."/>
            <person name="Berlin A.M."/>
            <person name="Chapman S.B."/>
            <person name="Dewar J."/>
            <person name="Goldberg J."/>
            <person name="Griggs A."/>
            <person name="Gujja S."/>
            <person name="Hansen M."/>
            <person name="Howarth C."/>
            <person name="Imamovic A."/>
            <person name="Larimer J."/>
            <person name="McCowan C."/>
            <person name="Murphy C."/>
            <person name="Neiman D."/>
            <person name="Pearson M."/>
            <person name="Priest M."/>
            <person name="Roberts A."/>
            <person name="Saif S."/>
            <person name="Shea T."/>
            <person name="Sisk P."/>
            <person name="Sykes S."/>
            <person name="Wortman J."/>
            <person name="Nusbaum C."/>
            <person name="Birren B."/>
        </authorList>
    </citation>
    <scope>NUCLEOTIDE SEQUENCE [LARGE SCALE GENOMIC DNA]</scope>
    <source>
        <strain evidence="2 3">VD118</strain>
    </source>
</reference>
<feature type="domain" description="Glycosyltransferase 2-like" evidence="1">
    <location>
        <begin position="1"/>
        <end position="90"/>
    </location>
</feature>
<evidence type="ECO:0000313" key="2">
    <source>
        <dbReference type="EMBL" id="EOP70114.1"/>
    </source>
</evidence>
<dbReference type="EMBL" id="AHEZ01000045">
    <property type="protein sequence ID" value="EOP70114.1"/>
    <property type="molecule type" value="Genomic_DNA"/>
</dbReference>
<dbReference type="AlphaFoldDB" id="R8QH10"/>
<dbReference type="Gene3D" id="3.90.550.10">
    <property type="entry name" value="Spore Coat Polysaccharide Biosynthesis Protein SpsA, Chain A"/>
    <property type="match status" value="1"/>
</dbReference>
<accession>R8QH10</accession>
<protein>
    <recommendedName>
        <fullName evidence="1">Glycosyltransferase 2-like domain-containing protein</fullName>
    </recommendedName>
</protein>
<dbReference type="Proteomes" id="UP000014019">
    <property type="component" value="Unassembled WGS sequence"/>
</dbReference>
<evidence type="ECO:0000259" key="1">
    <source>
        <dbReference type="Pfam" id="PF00535"/>
    </source>
</evidence>
<dbReference type="SUPFAM" id="SSF53448">
    <property type="entry name" value="Nucleotide-diphospho-sugar transferases"/>
    <property type="match status" value="1"/>
</dbReference>
<dbReference type="InterPro" id="IPR001173">
    <property type="entry name" value="Glyco_trans_2-like"/>
</dbReference>